<dbReference type="SUPFAM" id="SSF90123">
    <property type="entry name" value="ABC transporter transmembrane region"/>
    <property type="match status" value="2"/>
</dbReference>
<dbReference type="PANTHER" id="PTHR24223">
    <property type="entry name" value="ATP-BINDING CASSETTE SUB-FAMILY C"/>
    <property type="match status" value="1"/>
</dbReference>
<dbReference type="Gene3D" id="3.40.50.300">
    <property type="entry name" value="P-loop containing nucleotide triphosphate hydrolases"/>
    <property type="match status" value="2"/>
</dbReference>
<evidence type="ECO:0000259" key="11">
    <source>
        <dbReference type="PROSITE" id="PS50893"/>
    </source>
</evidence>
<dbReference type="InterPro" id="IPR011527">
    <property type="entry name" value="ABC1_TM_dom"/>
</dbReference>
<keyword evidence="4 10" id="KW-0812">Transmembrane</keyword>
<feature type="transmembrane region" description="Helical" evidence="10">
    <location>
        <begin position="882"/>
        <end position="908"/>
    </location>
</feature>
<dbReference type="PANTHER" id="PTHR24223:SF456">
    <property type="entry name" value="MULTIDRUG RESISTANCE-ASSOCIATED PROTEIN LETHAL(2)03659"/>
    <property type="match status" value="1"/>
</dbReference>
<dbReference type="CDD" id="cd18597">
    <property type="entry name" value="ABC_6TM_YOR1_D1_like"/>
    <property type="match status" value="1"/>
</dbReference>
<gene>
    <name evidence="13" type="ORF">PUMCH_001873</name>
</gene>
<dbReference type="KEGG" id="asau:88172938"/>
<feature type="transmembrane region" description="Helical" evidence="10">
    <location>
        <begin position="396"/>
        <end position="422"/>
    </location>
</feature>
<dbReference type="FunFam" id="3.40.50.300:FF:001750">
    <property type="entry name" value="ATP-binding cassette transporter"/>
    <property type="match status" value="1"/>
</dbReference>
<evidence type="ECO:0000259" key="12">
    <source>
        <dbReference type="PROSITE" id="PS50929"/>
    </source>
</evidence>
<dbReference type="InterPro" id="IPR027417">
    <property type="entry name" value="P-loop_NTPase"/>
</dbReference>
<dbReference type="SUPFAM" id="SSF52540">
    <property type="entry name" value="P-loop containing nucleoside triphosphate hydrolases"/>
    <property type="match status" value="2"/>
</dbReference>
<dbReference type="GO" id="GO:0008559">
    <property type="term" value="F:ABC-type xenobiotic transporter activity"/>
    <property type="evidence" value="ECO:0007669"/>
    <property type="project" value="TreeGrafter"/>
</dbReference>
<feature type="domain" description="ABC transmembrane type-1" evidence="12">
    <location>
        <begin position="175"/>
        <end position="460"/>
    </location>
</feature>
<keyword evidence="3" id="KW-0813">Transport</keyword>
<evidence type="ECO:0000256" key="9">
    <source>
        <dbReference type="SAM" id="MobiDB-lite"/>
    </source>
</evidence>
<dbReference type="InterPro" id="IPR050173">
    <property type="entry name" value="ABC_transporter_C-like"/>
</dbReference>
<dbReference type="CDD" id="cd03244">
    <property type="entry name" value="ABCC_MRP_domain2"/>
    <property type="match status" value="1"/>
</dbReference>
<proteinExistence type="inferred from homology"/>
<dbReference type="Gene3D" id="1.20.1560.10">
    <property type="entry name" value="ABC transporter type 1, transmembrane domain"/>
    <property type="match status" value="2"/>
</dbReference>
<keyword evidence="7 10" id="KW-1133">Transmembrane helix</keyword>
<feature type="transmembrane region" description="Helical" evidence="10">
    <location>
        <begin position="321"/>
        <end position="341"/>
    </location>
</feature>
<evidence type="ECO:0000256" key="6">
    <source>
        <dbReference type="ARBA" id="ARBA00022840"/>
    </source>
</evidence>
<evidence type="ECO:0000256" key="8">
    <source>
        <dbReference type="ARBA" id="ARBA00023136"/>
    </source>
</evidence>
<dbReference type="EMBL" id="CP138895">
    <property type="protein sequence ID" value="WPK24594.1"/>
    <property type="molecule type" value="Genomic_DNA"/>
</dbReference>
<evidence type="ECO:0008006" key="15">
    <source>
        <dbReference type="Google" id="ProtNLM"/>
    </source>
</evidence>
<accession>A0AAX4H8M1</accession>
<dbReference type="GO" id="GO:0005524">
    <property type="term" value="F:ATP binding"/>
    <property type="evidence" value="ECO:0007669"/>
    <property type="project" value="UniProtKB-KW"/>
</dbReference>
<dbReference type="CDD" id="cd18606">
    <property type="entry name" value="ABC_6TM_YOR1_D2_like"/>
    <property type="match status" value="1"/>
</dbReference>
<dbReference type="PROSITE" id="PS50929">
    <property type="entry name" value="ABC_TM1F"/>
    <property type="match status" value="2"/>
</dbReference>
<dbReference type="Pfam" id="PF00664">
    <property type="entry name" value="ABC_membrane"/>
    <property type="match status" value="2"/>
</dbReference>
<evidence type="ECO:0000313" key="13">
    <source>
        <dbReference type="EMBL" id="WPK24594.1"/>
    </source>
</evidence>
<feature type="compositionally biased region" description="Polar residues" evidence="9">
    <location>
        <begin position="127"/>
        <end position="138"/>
    </location>
</feature>
<feature type="transmembrane region" description="Helical" evidence="10">
    <location>
        <begin position="213"/>
        <end position="233"/>
    </location>
</feature>
<keyword evidence="8 10" id="KW-0472">Membrane</keyword>
<evidence type="ECO:0000256" key="2">
    <source>
        <dbReference type="ARBA" id="ARBA00009726"/>
    </source>
</evidence>
<evidence type="ECO:0000256" key="1">
    <source>
        <dbReference type="ARBA" id="ARBA00004141"/>
    </source>
</evidence>
<evidence type="ECO:0000256" key="5">
    <source>
        <dbReference type="ARBA" id="ARBA00022741"/>
    </source>
</evidence>
<feature type="domain" description="ABC transporter" evidence="11">
    <location>
        <begin position="1161"/>
        <end position="1408"/>
    </location>
</feature>
<feature type="transmembrane region" description="Helical" evidence="10">
    <location>
        <begin position="295"/>
        <end position="315"/>
    </location>
</feature>
<dbReference type="InterPro" id="IPR003439">
    <property type="entry name" value="ABC_transporter-like_ATP-bd"/>
</dbReference>
<feature type="domain" description="ABC transporter" evidence="11">
    <location>
        <begin position="532"/>
        <end position="755"/>
    </location>
</feature>
<dbReference type="Proteomes" id="UP001338582">
    <property type="component" value="Chromosome 2"/>
</dbReference>
<protein>
    <recommendedName>
        <fullName evidence="15">Oligomycin resistance ATP-dependent permease YOR1</fullName>
    </recommendedName>
</protein>
<dbReference type="RefSeq" id="XP_062876977.1">
    <property type="nucleotide sequence ID" value="XM_063020907.1"/>
</dbReference>
<feature type="transmembrane region" description="Helical" evidence="10">
    <location>
        <begin position="434"/>
        <end position="458"/>
    </location>
</feature>
<feature type="transmembrane region" description="Helical" evidence="10">
    <location>
        <begin position="1096"/>
        <end position="1115"/>
    </location>
</feature>
<dbReference type="FunFam" id="1.20.1560.10:FF:000010">
    <property type="entry name" value="Multidrug resistance-associated ABC transporter"/>
    <property type="match status" value="1"/>
</dbReference>
<comment type="similarity">
    <text evidence="2">Belongs to the ABC transporter superfamily. ABCC family. Conjugate transporter (TC 3.A.1.208) subfamily.</text>
</comment>
<dbReference type="GO" id="GO:0005886">
    <property type="term" value="C:plasma membrane"/>
    <property type="evidence" value="ECO:0007669"/>
    <property type="project" value="TreeGrafter"/>
</dbReference>
<dbReference type="FunFam" id="3.40.50.300:FF:000565">
    <property type="entry name" value="ABC bile acid transporter"/>
    <property type="match status" value="1"/>
</dbReference>
<feature type="region of interest" description="Disordered" evidence="9">
    <location>
        <begin position="116"/>
        <end position="143"/>
    </location>
</feature>
<feature type="transmembrane region" description="Helical" evidence="10">
    <location>
        <begin position="842"/>
        <end position="862"/>
    </location>
</feature>
<dbReference type="PROSITE" id="PS50893">
    <property type="entry name" value="ABC_TRANSPORTER_2"/>
    <property type="match status" value="2"/>
</dbReference>
<dbReference type="Pfam" id="PF00005">
    <property type="entry name" value="ABC_tran"/>
    <property type="match status" value="2"/>
</dbReference>
<feature type="transmembrane region" description="Helical" evidence="10">
    <location>
        <begin position="960"/>
        <end position="979"/>
    </location>
</feature>
<keyword evidence="14" id="KW-1185">Reference proteome</keyword>
<evidence type="ECO:0000256" key="3">
    <source>
        <dbReference type="ARBA" id="ARBA00022448"/>
    </source>
</evidence>
<dbReference type="PROSITE" id="PS00211">
    <property type="entry name" value="ABC_TRANSPORTER_1"/>
    <property type="match status" value="2"/>
</dbReference>
<name>A0AAX4H8M1_9ASCO</name>
<evidence type="ECO:0000256" key="4">
    <source>
        <dbReference type="ARBA" id="ARBA00022692"/>
    </source>
</evidence>
<keyword evidence="5" id="KW-0547">Nucleotide-binding</keyword>
<sequence>MNNVKPQKRLLTPFLLKKVPPVPEENERRQFPRRVNIFSKVFFWWVLPVMSVGYKRTVVEQDMFVLTDDLKVETIAARFEANLAAMVLKYRAKHIALKAKQRAALEATGAHAAPAVKAEGKDASIEPESSASDTSNLSSKDRDLMDPEKDFDDFKLPKYIVGYALLQTFAFQYGLACFFLMLSGVASTCTPLLTRKLITYVELKALGLEESVGQGVGMAIGSALLVGTIGILFNHSFQFSMMTGAQVKAVLTKALLDKSFRLSGKARLEFPTSRITSIMGTDLARVDMALGFQPFILTFPVTMAISIGILCHYIGAPAMVGVGLAFVFLILTMLFTAKLFMYRRSANFFTDGRVKYVKEVLNNLKMIKYYTWEEPYFDRIKDCRDKEMKIIYTMQVARNLIIAVFSSLTSFASLSSFLVLYATGARKTENPATIFASLSLFNVLSQQVFMLPIALATASDAIIGVARSGEVLSAEEIDPEATATEASPEVKALMDAEGLAIRVQNASFAWEAKNPVALDTSSADKVDSADPSTEEKVAENESLEAISISQLKSISLSVKKGEFVAITGLIGSGKSSLLNALAGFMKRTNGNVSVNGNLLMCGAPWVQNTTVKDNIVFGNELLEQKYKDVIYACSLESDVEILPAGDQTEIGERGITLSGGQKARINLARAVYADNDIILLDDVLSAVDARVGKHIMKYCLMGLLKEKTRILATHQLSLIGTADRVIFMNGDGTIDFGTITELKERSDGFRTLMAYNAEHEKKENEDAEETVEDTVEEDREFIVKQLSRQPTVRDEEEEHHNYQVNEDQDGKLIDEERKAENKIKWTVYKNFIKYGSGIFKHYTSVPIIVLITILAVFCQLFTNTWLSFWTERKFPDRSNGFYIGIYVMFTFIAFFLLCAEFWLVAYIVNEAAVSLNVKAVKRVLRVPMSYMDTTPMGRVLNRFTKDTDVIDNEIGTQLRMLIYFISTIIGILVLCVIYLPWFALAIPPLGAIFIAVANYYQASAREVKRLEATQRSLVYNNFNETLSGMDTLKALKKEDMFLDKNSRLINKMNEAYYFTIANQRWLAIQLDMVACVMVLLVAFLCVFRVFRITAASVGLLLSYILQIASQLSMVVRMYTQVENEMNSVERVCEYAFDLPQEAPEVITETTPRPTWPEQGMIRFENASLAYRPGLPLVLNKLNMDVRPAEKIGICGRTGAGKSSIMTALFRLAELSEGTIEIDGVDIATLGLKSLRSQLSIIPQDPVLFAGTVRKNLDPFDSSTDEELWNALARAGLIEREQLEFVKTQDPNSEDLHKFHLSRTVEDDGINFSLGERQLISFARALVRGSKILILDEATSSVDYETDSKIQDTIVREFSHCTILCIAHRLKTIINYDRIVVLDKGKIVEFDTPLNLFKSRGSIFQQMCEKSNIAESDFRLH</sequence>
<keyword evidence="6" id="KW-0067">ATP-binding</keyword>
<dbReference type="InterPro" id="IPR017871">
    <property type="entry name" value="ABC_transporter-like_CS"/>
</dbReference>
<organism evidence="13 14">
    <name type="scientific">Australozyma saopauloensis</name>
    <dbReference type="NCBI Taxonomy" id="291208"/>
    <lineage>
        <taxon>Eukaryota</taxon>
        <taxon>Fungi</taxon>
        <taxon>Dikarya</taxon>
        <taxon>Ascomycota</taxon>
        <taxon>Saccharomycotina</taxon>
        <taxon>Pichiomycetes</taxon>
        <taxon>Metschnikowiaceae</taxon>
        <taxon>Australozyma</taxon>
    </lineage>
</organism>
<dbReference type="InterPro" id="IPR036640">
    <property type="entry name" value="ABC1_TM_sf"/>
</dbReference>
<evidence type="ECO:0000256" key="10">
    <source>
        <dbReference type="SAM" id="Phobius"/>
    </source>
</evidence>
<dbReference type="CDD" id="cd03250">
    <property type="entry name" value="ABCC_MRP_domain1"/>
    <property type="match status" value="1"/>
</dbReference>
<evidence type="ECO:0000256" key="7">
    <source>
        <dbReference type="ARBA" id="ARBA00022989"/>
    </source>
</evidence>
<dbReference type="GeneID" id="88172938"/>
<dbReference type="InterPro" id="IPR003593">
    <property type="entry name" value="AAA+_ATPase"/>
</dbReference>
<dbReference type="SMART" id="SM00382">
    <property type="entry name" value="AAA"/>
    <property type="match status" value="2"/>
</dbReference>
<comment type="subcellular location">
    <subcellularLocation>
        <location evidence="1">Membrane</location>
        <topology evidence="1">Multi-pass membrane protein</topology>
    </subcellularLocation>
</comment>
<dbReference type="GO" id="GO:0016887">
    <property type="term" value="F:ATP hydrolysis activity"/>
    <property type="evidence" value="ECO:0007669"/>
    <property type="project" value="InterPro"/>
</dbReference>
<evidence type="ECO:0000313" key="14">
    <source>
        <dbReference type="Proteomes" id="UP001338582"/>
    </source>
</evidence>
<reference evidence="13 14" key="1">
    <citation type="submission" date="2023-10" db="EMBL/GenBank/DDBJ databases">
        <title>Draft Genome Sequence of Candida saopaulonensis from a very Premature Infant with Sepsis.</title>
        <authorList>
            <person name="Ning Y."/>
            <person name="Dai R."/>
            <person name="Xiao M."/>
            <person name="Xu Y."/>
            <person name="Yan Q."/>
            <person name="Zhang L."/>
        </authorList>
    </citation>
    <scope>NUCLEOTIDE SEQUENCE [LARGE SCALE GENOMIC DNA]</scope>
    <source>
        <strain evidence="13 14">19XY460</strain>
    </source>
</reference>
<feature type="domain" description="ABC transmembrane type-1" evidence="12">
    <location>
        <begin position="847"/>
        <end position="1123"/>
    </location>
</feature>
<feature type="transmembrane region" description="Helical" evidence="10">
    <location>
        <begin position="1070"/>
        <end position="1090"/>
    </location>
</feature>